<gene>
    <name evidence="1" type="ORF">EDEG_01568</name>
</gene>
<name>J9DS60_EDHAE</name>
<keyword evidence="2" id="KW-1185">Reference proteome</keyword>
<protein>
    <submittedName>
        <fullName evidence="1">Uncharacterized protein</fullName>
    </submittedName>
</protein>
<dbReference type="VEuPathDB" id="MicrosporidiaDB:EDEG_01568"/>
<evidence type="ECO:0000313" key="1">
    <source>
        <dbReference type="EMBL" id="EJW04132.1"/>
    </source>
</evidence>
<evidence type="ECO:0000313" key="2">
    <source>
        <dbReference type="Proteomes" id="UP000003163"/>
    </source>
</evidence>
<comment type="caution">
    <text evidence="1">The sequence shown here is derived from an EMBL/GenBank/DDBJ whole genome shotgun (WGS) entry which is preliminary data.</text>
</comment>
<dbReference type="InParanoid" id="J9DS60"/>
<dbReference type="HOGENOM" id="CLU_595844_0_0_1"/>
<dbReference type="EMBL" id="AFBI03000023">
    <property type="protein sequence ID" value="EJW04132.1"/>
    <property type="molecule type" value="Genomic_DNA"/>
</dbReference>
<dbReference type="AlphaFoldDB" id="J9DS60"/>
<proteinExistence type="predicted"/>
<feature type="non-terminal residue" evidence="1">
    <location>
        <position position="1"/>
    </location>
</feature>
<sequence length="459" mass="54068">MKVIFLIITCFLLFYILSPCYINSVLFLGRRKPRDLLIETEITTEFEKKNHFEENIYEFFGEARKKINVDIFSDYEKDLKESENQNLENFCKNEEEDIFCKIQKNIQTIRIENKENPASFYNTSLYLKYQRETEKNISSKAGLKNNTELSKSSRRNICQDDIDISKMFKPNKIGDNIYLCGAYQIYSKYSYSPADIIKWALNSGTIRKRLTNAIKAHRFNYIHFQNYGSDYNFKNNNLKEFTFLLNTLKSHYSKLKFLNEIFIMKNHKFCYQKKNFVDTILEKTHELWKTFDKKILKSEKFDIEDFINISPQSYTFYISNFDCKLIISLYGNKLSDHLNFIYIIKPFFKTLNIILDDLVENTNLKNTITLEAIQNTIEYQIYELFRNFCNSGFTQKFEVKALNPFHFETTLSTKYLVSDSTNKTSASTTINLAPALENAISGEFLLCGCFFNGEPLGCK</sequence>
<accession>J9DS60</accession>
<reference evidence="2" key="2">
    <citation type="submission" date="2015-07" db="EMBL/GenBank/DDBJ databases">
        <title>Contrasting host-pathogen interactions and genome evolution in two generalist and specialist microsporidian pathogens of mosquitoes.</title>
        <authorList>
            <consortium name="The Broad Institute Genomics Platform"/>
            <consortium name="The Broad Institute Genome Sequencing Center for Infectious Disease"/>
            <person name="Cuomo C.A."/>
            <person name="Sanscrainte N.D."/>
            <person name="Goldberg J.M."/>
            <person name="Heiman D."/>
            <person name="Young S."/>
            <person name="Zeng Q."/>
            <person name="Becnel J.J."/>
            <person name="Birren B.W."/>
        </authorList>
    </citation>
    <scope>NUCLEOTIDE SEQUENCE [LARGE SCALE GENOMIC DNA]</scope>
    <source>
        <strain evidence="2">USNM 41457</strain>
    </source>
</reference>
<reference evidence="1 2" key="1">
    <citation type="submission" date="2011-08" db="EMBL/GenBank/DDBJ databases">
        <authorList>
            <person name="Liu Z.J."/>
            <person name="Shi F.L."/>
            <person name="Lu J.Q."/>
            <person name="Li M."/>
            <person name="Wang Z.L."/>
        </authorList>
    </citation>
    <scope>NUCLEOTIDE SEQUENCE [LARGE SCALE GENOMIC DNA]</scope>
    <source>
        <strain evidence="1 2">USNM 41457</strain>
    </source>
</reference>
<organism evidence="1 2">
    <name type="scientific">Edhazardia aedis (strain USNM 41457)</name>
    <name type="common">Microsporidian parasite</name>
    <dbReference type="NCBI Taxonomy" id="1003232"/>
    <lineage>
        <taxon>Eukaryota</taxon>
        <taxon>Fungi</taxon>
        <taxon>Fungi incertae sedis</taxon>
        <taxon>Microsporidia</taxon>
        <taxon>Edhazardia</taxon>
    </lineage>
</organism>
<dbReference type="Proteomes" id="UP000003163">
    <property type="component" value="Unassembled WGS sequence"/>
</dbReference>